<organism evidence="1 2">
    <name type="scientific">Natronospira bacteriovora</name>
    <dbReference type="NCBI Taxonomy" id="3069753"/>
    <lineage>
        <taxon>Bacteria</taxon>
        <taxon>Pseudomonadati</taxon>
        <taxon>Pseudomonadota</taxon>
        <taxon>Gammaproteobacteria</taxon>
        <taxon>Natronospirales</taxon>
        <taxon>Natronospiraceae</taxon>
        <taxon>Natronospira</taxon>
    </lineage>
</organism>
<protein>
    <recommendedName>
        <fullName evidence="3">Tetratricopeptide repeat protein</fullName>
    </recommendedName>
</protein>
<evidence type="ECO:0000313" key="1">
    <source>
        <dbReference type="EMBL" id="MDQ2070184.1"/>
    </source>
</evidence>
<gene>
    <name evidence="1" type="ORF">RBH19_09870</name>
</gene>
<evidence type="ECO:0000313" key="2">
    <source>
        <dbReference type="Proteomes" id="UP001239019"/>
    </source>
</evidence>
<dbReference type="SUPFAM" id="SSF81901">
    <property type="entry name" value="HCP-like"/>
    <property type="match status" value="1"/>
</dbReference>
<dbReference type="Proteomes" id="UP001239019">
    <property type="component" value="Unassembled WGS sequence"/>
</dbReference>
<dbReference type="PROSITE" id="PS51257">
    <property type="entry name" value="PROKAR_LIPOPROTEIN"/>
    <property type="match status" value="1"/>
</dbReference>
<dbReference type="RefSeq" id="WP_306728681.1">
    <property type="nucleotide sequence ID" value="NZ_JAVDDT010000006.1"/>
</dbReference>
<proteinExistence type="predicted"/>
<accession>A0ABU0W8D8</accession>
<name>A0ABU0W8D8_9GAMM</name>
<keyword evidence="2" id="KW-1185">Reference proteome</keyword>
<evidence type="ECO:0008006" key="3">
    <source>
        <dbReference type="Google" id="ProtNLM"/>
    </source>
</evidence>
<dbReference type="EMBL" id="JAVDDT010000006">
    <property type="protein sequence ID" value="MDQ2070184.1"/>
    <property type="molecule type" value="Genomic_DNA"/>
</dbReference>
<sequence>MQARRGILALLTALIGVLSVGCATYGDQLGEAMSLADAGDYEAARQTLATVLDPDGDDRLLFHLEKGALAHLQGDYQASIRLLSQAEQIGEDLYTRYFRDGLRSALTHPRNAPYRGTAYELAYIHYYQALNFTALAQQSEDRIQRREWLDAALVEVRKLDARLFELSRLEGEYEESNNGQQRSMSFLLRAFHGFSAELADRDSLRFREAAWLRYLSGLLYEMAGDLDDARIAYHRAAELYEIGYAEQFDLDQGMVDQAWEDAWRLSWLTGLWDEVEQAALNRFGEEGVARIMASGIDDAQVVILQQVGRLPARGELNLMMYADGFRRSVTLRPVHTGTHEEQIAQNLWFRTLYADTGPLALLAHYRQGGFDGLVLGHFEKSFYLGGLWSDLDGLGVLDPMRGGVRVTVPYPGPPPRPASVSRLTVNGQSHRLHTADDIARMSHQDLLLNAGEELRRAAAREVLRHTIAAAAARELEEQGGLAGALLGAAARIGTSASARADTRAWQTLPAEVRVLRLRLPPGEHELRLERGEWLGPESGRERTLALAPGEIRLLRTRRVD</sequence>
<reference evidence="1 2" key="1">
    <citation type="submission" date="2023-08" db="EMBL/GenBank/DDBJ databases">
        <title>Whole-genome sequencing of halo(alkali)philic microorganisms from hypersaline lakes.</title>
        <authorList>
            <person name="Sorokin D.Y."/>
            <person name="Abbas B."/>
            <person name="Merkel A.Y."/>
        </authorList>
    </citation>
    <scope>NUCLEOTIDE SEQUENCE [LARGE SCALE GENOMIC DNA]</scope>
    <source>
        <strain evidence="1 2">AB-CW4</strain>
    </source>
</reference>
<comment type="caution">
    <text evidence="1">The sequence shown here is derived from an EMBL/GenBank/DDBJ whole genome shotgun (WGS) entry which is preliminary data.</text>
</comment>